<dbReference type="Gene3D" id="3.40.50.1360">
    <property type="match status" value="1"/>
</dbReference>
<evidence type="ECO:0000256" key="5">
    <source>
        <dbReference type="ARBA" id="ARBA00022801"/>
    </source>
</evidence>
<keyword evidence="9" id="KW-1185">Reference proteome</keyword>
<dbReference type="NCBIfam" id="TIGR01198">
    <property type="entry name" value="pgl"/>
    <property type="match status" value="1"/>
</dbReference>
<evidence type="ECO:0000256" key="2">
    <source>
        <dbReference type="ARBA" id="ARBA00004961"/>
    </source>
</evidence>
<dbReference type="EC" id="3.1.1.31" evidence="4 6"/>
<dbReference type="AlphaFoldDB" id="A0AAW1CPT6"/>
<dbReference type="GO" id="GO:0005975">
    <property type="term" value="P:carbohydrate metabolic process"/>
    <property type="evidence" value="ECO:0007669"/>
    <property type="project" value="UniProtKB-UniRule"/>
</dbReference>
<evidence type="ECO:0000313" key="8">
    <source>
        <dbReference type="EMBL" id="KAK9500426.1"/>
    </source>
</evidence>
<dbReference type="Proteomes" id="UP001461498">
    <property type="component" value="Unassembled WGS sequence"/>
</dbReference>
<dbReference type="EMBL" id="JAPXFL010000010">
    <property type="protein sequence ID" value="KAK9500426.1"/>
    <property type="molecule type" value="Genomic_DNA"/>
</dbReference>
<dbReference type="InterPro" id="IPR006148">
    <property type="entry name" value="Glc/Gal-6P_isomerase"/>
</dbReference>
<protein>
    <recommendedName>
        <fullName evidence="4 6">6-phosphogluconolactonase</fullName>
        <shortName evidence="6">6PGL</shortName>
        <ecNumber evidence="4 6">3.1.1.31</ecNumber>
    </recommendedName>
</protein>
<dbReference type="InterPro" id="IPR037171">
    <property type="entry name" value="NagB/RpiA_transferase-like"/>
</dbReference>
<evidence type="ECO:0000256" key="4">
    <source>
        <dbReference type="ARBA" id="ARBA00013198"/>
    </source>
</evidence>
<gene>
    <name evidence="8" type="ORF">O3M35_001694</name>
</gene>
<dbReference type="SUPFAM" id="SSF100950">
    <property type="entry name" value="NagB/RpiA/CoA transferase-like"/>
    <property type="match status" value="1"/>
</dbReference>
<feature type="domain" description="Glucosamine/galactosamine-6-phosphate isomerase" evidence="7">
    <location>
        <begin position="11"/>
        <end position="227"/>
    </location>
</feature>
<dbReference type="PANTHER" id="PTHR11054:SF0">
    <property type="entry name" value="6-PHOSPHOGLUCONOLACTONASE"/>
    <property type="match status" value="1"/>
</dbReference>
<dbReference type="GO" id="GO:0006098">
    <property type="term" value="P:pentose-phosphate shunt"/>
    <property type="evidence" value="ECO:0007669"/>
    <property type="project" value="InterPro"/>
</dbReference>
<name>A0AAW1CPT6_9HEMI</name>
<evidence type="ECO:0000256" key="3">
    <source>
        <dbReference type="ARBA" id="ARBA00010662"/>
    </source>
</evidence>
<comment type="catalytic activity">
    <reaction evidence="1 6">
        <text>6-phospho-D-glucono-1,5-lactone + H2O = 6-phospho-D-gluconate + H(+)</text>
        <dbReference type="Rhea" id="RHEA:12556"/>
        <dbReference type="ChEBI" id="CHEBI:15377"/>
        <dbReference type="ChEBI" id="CHEBI:15378"/>
        <dbReference type="ChEBI" id="CHEBI:57955"/>
        <dbReference type="ChEBI" id="CHEBI:58759"/>
        <dbReference type="EC" id="3.1.1.31"/>
    </reaction>
</comment>
<organism evidence="8 9">
    <name type="scientific">Rhynocoris fuscipes</name>
    <dbReference type="NCBI Taxonomy" id="488301"/>
    <lineage>
        <taxon>Eukaryota</taxon>
        <taxon>Metazoa</taxon>
        <taxon>Ecdysozoa</taxon>
        <taxon>Arthropoda</taxon>
        <taxon>Hexapoda</taxon>
        <taxon>Insecta</taxon>
        <taxon>Pterygota</taxon>
        <taxon>Neoptera</taxon>
        <taxon>Paraneoptera</taxon>
        <taxon>Hemiptera</taxon>
        <taxon>Heteroptera</taxon>
        <taxon>Panheteroptera</taxon>
        <taxon>Cimicomorpha</taxon>
        <taxon>Reduviidae</taxon>
        <taxon>Harpactorinae</taxon>
        <taxon>Harpactorini</taxon>
        <taxon>Rhynocoris</taxon>
    </lineage>
</organism>
<reference evidence="8 9" key="1">
    <citation type="submission" date="2022-12" db="EMBL/GenBank/DDBJ databases">
        <title>Chromosome-level genome assembly of true bugs.</title>
        <authorList>
            <person name="Ma L."/>
            <person name="Li H."/>
        </authorList>
    </citation>
    <scope>NUCLEOTIDE SEQUENCE [LARGE SCALE GENOMIC DNA]</scope>
    <source>
        <strain evidence="8">Lab_2022b</strain>
    </source>
</reference>
<accession>A0AAW1CPT6</accession>
<proteinExistence type="inferred from homology"/>
<comment type="function">
    <text evidence="6">Hydrolysis of 6-phosphogluconolactone to 6-phosphogluconate.</text>
</comment>
<comment type="similarity">
    <text evidence="3 6">Belongs to the glucosamine/galactosamine-6-phosphate isomerase family. 6-phosphogluconolactonase subfamily.</text>
</comment>
<evidence type="ECO:0000259" key="7">
    <source>
        <dbReference type="Pfam" id="PF01182"/>
    </source>
</evidence>
<evidence type="ECO:0000256" key="6">
    <source>
        <dbReference type="RuleBase" id="RU365095"/>
    </source>
</evidence>
<dbReference type="Pfam" id="PF01182">
    <property type="entry name" value="Glucosamine_iso"/>
    <property type="match status" value="1"/>
</dbReference>
<dbReference type="InterPro" id="IPR005900">
    <property type="entry name" value="6-phosphogluconolactonase_DevB"/>
</dbReference>
<comment type="pathway">
    <text evidence="2 6">Carbohydrate degradation; pentose phosphate pathway; D-ribulose 5-phosphate from D-glucose 6-phosphate (oxidative stage): step 2/3.</text>
</comment>
<evidence type="ECO:0000313" key="9">
    <source>
        <dbReference type="Proteomes" id="UP001461498"/>
    </source>
</evidence>
<dbReference type="GO" id="GO:0017057">
    <property type="term" value="F:6-phosphogluconolactonase activity"/>
    <property type="evidence" value="ECO:0007669"/>
    <property type="project" value="UniProtKB-UniRule"/>
</dbReference>
<keyword evidence="5 6" id="KW-0378">Hydrolase</keyword>
<dbReference type="InterPro" id="IPR039104">
    <property type="entry name" value="6PGL"/>
</dbReference>
<dbReference type="PANTHER" id="PTHR11054">
    <property type="entry name" value="6-PHOSPHOGLUCONOLACTONASE"/>
    <property type="match status" value="1"/>
</dbReference>
<comment type="caution">
    <text evidence="8">The sequence shown here is derived from an EMBL/GenBank/DDBJ whole genome shotgun (WGS) entry which is preliminary data.</text>
</comment>
<dbReference type="CDD" id="cd01400">
    <property type="entry name" value="6PGL"/>
    <property type="match status" value="1"/>
</dbReference>
<evidence type="ECO:0000256" key="1">
    <source>
        <dbReference type="ARBA" id="ARBA00000832"/>
    </source>
</evidence>
<sequence>MSEPIINIYNSENDVILHLCKLIEEIAQLSIKNSQTFKIGLSGGSLITFLSKGLKNIDTDWSKWILFFCDERIVPSDNPDSTFGTYKANLLDKVPLKESQFVCIDENLNAEEAAKDYTSKIKKYFPDSSLPRFDLLLLGMGPDGHTASLFPDHPLLKEINCWVAPITDSPKPPPSRVTLTFPVINNAANCIFAVCGEGKAKVVKQILKEKINLPATLVRPVEGALYWLLDKGAASQL</sequence>
<dbReference type="FunFam" id="3.40.50.1360:FF:000005">
    <property type="entry name" value="6-phosphogluconolactonase"/>
    <property type="match status" value="1"/>
</dbReference>